<evidence type="ECO:0000256" key="5">
    <source>
        <dbReference type="ARBA" id="ARBA00022989"/>
    </source>
</evidence>
<comment type="pathway">
    <text evidence="2">Cell wall biogenesis; peptidoglycan biosynthesis.</text>
</comment>
<keyword evidence="11" id="KW-0132">Cell division</keyword>
<name>A0A0W8ICH8_KOCRO</name>
<dbReference type="GO" id="GO:0005886">
    <property type="term" value="C:plasma membrane"/>
    <property type="evidence" value="ECO:0007669"/>
    <property type="project" value="TreeGrafter"/>
</dbReference>
<gene>
    <name evidence="11" type="ORF">AVL61_16585</name>
</gene>
<organism evidence="11 12">
    <name type="scientific">Kocuria rosea subsp. polaris</name>
    <dbReference type="NCBI Taxonomy" id="136273"/>
    <lineage>
        <taxon>Bacteria</taxon>
        <taxon>Bacillati</taxon>
        <taxon>Actinomycetota</taxon>
        <taxon>Actinomycetes</taxon>
        <taxon>Micrococcales</taxon>
        <taxon>Micrococcaceae</taxon>
        <taxon>Kocuria</taxon>
    </lineage>
</organism>
<keyword evidence="3 10" id="KW-0812">Transmembrane</keyword>
<evidence type="ECO:0000256" key="2">
    <source>
        <dbReference type="ARBA" id="ARBA00004752"/>
    </source>
</evidence>
<keyword evidence="4" id="KW-0133">Cell shape</keyword>
<evidence type="ECO:0000256" key="4">
    <source>
        <dbReference type="ARBA" id="ARBA00022960"/>
    </source>
</evidence>
<protein>
    <recommendedName>
        <fullName evidence="7">peptidoglycan glycosyltransferase</fullName>
        <ecNumber evidence="7">2.4.99.28</ecNumber>
    </recommendedName>
</protein>
<dbReference type="EC" id="2.4.99.28" evidence="7"/>
<dbReference type="PANTHER" id="PTHR30474">
    <property type="entry name" value="CELL CYCLE PROTEIN"/>
    <property type="match status" value="1"/>
</dbReference>
<dbReference type="InterPro" id="IPR001182">
    <property type="entry name" value="FtsW/RodA"/>
</dbReference>
<feature type="transmembrane region" description="Helical" evidence="10">
    <location>
        <begin position="114"/>
        <end position="132"/>
    </location>
</feature>
<dbReference type="GO" id="GO:0051301">
    <property type="term" value="P:cell division"/>
    <property type="evidence" value="ECO:0007669"/>
    <property type="project" value="UniProtKB-KW"/>
</dbReference>
<evidence type="ECO:0000256" key="10">
    <source>
        <dbReference type="SAM" id="Phobius"/>
    </source>
</evidence>
<dbReference type="Proteomes" id="UP000053512">
    <property type="component" value="Unassembled WGS sequence"/>
</dbReference>
<comment type="subcellular location">
    <subcellularLocation>
        <location evidence="1">Membrane</location>
        <topology evidence="1">Multi-pass membrane protein</topology>
    </subcellularLocation>
</comment>
<comment type="catalytic activity">
    <reaction evidence="8">
        <text>[GlcNAc-(1-&gt;4)-Mur2Ac(oyl-L-Ala-gamma-D-Glu-L-Lys-D-Ala-D-Ala)](n)-di-trans,octa-cis-undecaprenyl diphosphate + beta-D-GlcNAc-(1-&gt;4)-Mur2Ac(oyl-L-Ala-gamma-D-Glu-L-Lys-D-Ala-D-Ala)-di-trans,octa-cis-undecaprenyl diphosphate = [GlcNAc-(1-&gt;4)-Mur2Ac(oyl-L-Ala-gamma-D-Glu-L-Lys-D-Ala-D-Ala)](n+1)-di-trans,octa-cis-undecaprenyl diphosphate + di-trans,octa-cis-undecaprenyl diphosphate + H(+)</text>
        <dbReference type="Rhea" id="RHEA:23708"/>
        <dbReference type="Rhea" id="RHEA-COMP:9602"/>
        <dbReference type="Rhea" id="RHEA-COMP:9603"/>
        <dbReference type="ChEBI" id="CHEBI:15378"/>
        <dbReference type="ChEBI" id="CHEBI:58405"/>
        <dbReference type="ChEBI" id="CHEBI:60033"/>
        <dbReference type="ChEBI" id="CHEBI:78435"/>
        <dbReference type="EC" id="2.4.99.28"/>
    </reaction>
</comment>
<dbReference type="InterPro" id="IPR018365">
    <property type="entry name" value="Cell_cycle_FtsW-rel_CS"/>
</dbReference>
<feature type="transmembrane region" description="Helical" evidence="10">
    <location>
        <begin position="244"/>
        <end position="260"/>
    </location>
</feature>
<feature type="compositionally biased region" description="Low complexity" evidence="9">
    <location>
        <begin position="546"/>
        <end position="558"/>
    </location>
</feature>
<evidence type="ECO:0000256" key="3">
    <source>
        <dbReference type="ARBA" id="ARBA00022692"/>
    </source>
</evidence>
<feature type="transmembrane region" description="Helical" evidence="10">
    <location>
        <begin position="387"/>
        <end position="408"/>
    </location>
</feature>
<feature type="transmembrane region" description="Helical" evidence="10">
    <location>
        <begin position="354"/>
        <end position="375"/>
    </location>
</feature>
<feature type="transmembrane region" description="Helical" evidence="10">
    <location>
        <begin position="82"/>
        <end position="102"/>
    </location>
</feature>
<evidence type="ECO:0000256" key="1">
    <source>
        <dbReference type="ARBA" id="ARBA00004141"/>
    </source>
</evidence>
<feature type="compositionally biased region" description="Basic and acidic residues" evidence="9">
    <location>
        <begin position="472"/>
        <end position="501"/>
    </location>
</feature>
<comment type="caution">
    <text evidence="11">The sequence shown here is derived from an EMBL/GenBank/DDBJ whole genome shotgun (WGS) entry which is preliminary data.</text>
</comment>
<feature type="transmembrane region" description="Helical" evidence="10">
    <location>
        <begin position="219"/>
        <end position="238"/>
    </location>
</feature>
<feature type="transmembrane region" description="Helical" evidence="10">
    <location>
        <begin position="267"/>
        <end position="289"/>
    </location>
</feature>
<dbReference type="STRING" id="136273.GY22_16310"/>
<evidence type="ECO:0000313" key="11">
    <source>
        <dbReference type="EMBL" id="KUG57651.1"/>
    </source>
</evidence>
<feature type="compositionally biased region" description="Low complexity" evidence="9">
    <location>
        <begin position="502"/>
        <end position="533"/>
    </location>
</feature>
<dbReference type="RefSeq" id="WP_058874048.1">
    <property type="nucleotide sequence ID" value="NZ_LQBK01000014.1"/>
</dbReference>
<evidence type="ECO:0000256" key="8">
    <source>
        <dbReference type="ARBA" id="ARBA00049902"/>
    </source>
</evidence>
<feature type="region of interest" description="Disordered" evidence="9">
    <location>
        <begin position="472"/>
        <end position="603"/>
    </location>
</feature>
<feature type="transmembrane region" description="Helical" evidence="10">
    <location>
        <begin position="179"/>
        <end position="198"/>
    </location>
</feature>
<dbReference type="GO" id="GO:0015648">
    <property type="term" value="F:lipid-linked peptidoglycan transporter activity"/>
    <property type="evidence" value="ECO:0007669"/>
    <property type="project" value="TreeGrafter"/>
</dbReference>
<dbReference type="PROSITE" id="PS00428">
    <property type="entry name" value="FTSW_RODA_SPOVE"/>
    <property type="match status" value="1"/>
</dbReference>
<evidence type="ECO:0000256" key="7">
    <source>
        <dbReference type="ARBA" id="ARBA00044770"/>
    </source>
</evidence>
<reference evidence="12" key="1">
    <citation type="submission" date="2015-12" db="EMBL/GenBank/DDBJ databases">
        <authorList>
            <person name="Nair G.R."/>
            <person name="Kaur G."/>
            <person name="Mayilraj S."/>
        </authorList>
    </citation>
    <scope>NUCLEOTIDE SEQUENCE [LARGE SCALE GENOMIC DNA]</scope>
    <source>
        <strain evidence="12">CD08_4</strain>
    </source>
</reference>
<feature type="transmembrane region" description="Helical" evidence="10">
    <location>
        <begin position="55"/>
        <end position="75"/>
    </location>
</feature>
<feature type="transmembrane region" description="Helical" evidence="10">
    <location>
        <begin position="141"/>
        <end position="159"/>
    </location>
</feature>
<evidence type="ECO:0000313" key="12">
    <source>
        <dbReference type="Proteomes" id="UP000053512"/>
    </source>
</evidence>
<keyword evidence="5 10" id="KW-1133">Transmembrane helix</keyword>
<dbReference type="PANTHER" id="PTHR30474:SF3">
    <property type="entry name" value="PEPTIDOGLYCAN GLYCOSYLTRANSFERASE RODA"/>
    <property type="match status" value="1"/>
</dbReference>
<accession>A0A0W8ICH8</accession>
<evidence type="ECO:0000256" key="9">
    <source>
        <dbReference type="SAM" id="MobiDB-lite"/>
    </source>
</evidence>
<feature type="transmembrane region" description="Helical" evidence="10">
    <location>
        <begin position="26"/>
        <end position="43"/>
    </location>
</feature>
<keyword evidence="11" id="KW-0131">Cell cycle</keyword>
<dbReference type="AlphaFoldDB" id="A0A0W8ICH8"/>
<dbReference type="GO" id="GO:0008955">
    <property type="term" value="F:peptidoglycan glycosyltransferase activity"/>
    <property type="evidence" value="ECO:0007669"/>
    <property type="project" value="UniProtKB-EC"/>
</dbReference>
<dbReference type="GO" id="GO:0008360">
    <property type="term" value="P:regulation of cell shape"/>
    <property type="evidence" value="ECO:0007669"/>
    <property type="project" value="UniProtKB-KW"/>
</dbReference>
<proteinExistence type="predicted"/>
<feature type="transmembrane region" description="Helical" evidence="10">
    <location>
        <begin position="420"/>
        <end position="441"/>
    </location>
</feature>
<dbReference type="GO" id="GO:0032153">
    <property type="term" value="C:cell division site"/>
    <property type="evidence" value="ECO:0007669"/>
    <property type="project" value="TreeGrafter"/>
</dbReference>
<dbReference type="Pfam" id="PF01098">
    <property type="entry name" value="FTSW_RODA_SPOVE"/>
    <property type="match status" value="1"/>
</dbReference>
<dbReference type="EMBL" id="LQBK01000014">
    <property type="protein sequence ID" value="KUG57651.1"/>
    <property type="molecule type" value="Genomic_DNA"/>
</dbReference>
<feature type="compositionally biased region" description="Basic and acidic residues" evidence="9">
    <location>
        <begin position="562"/>
        <end position="573"/>
    </location>
</feature>
<evidence type="ECO:0000256" key="6">
    <source>
        <dbReference type="ARBA" id="ARBA00023136"/>
    </source>
</evidence>
<sequence length="603" mass="63392">MSAPAGTLPREEDVEPRQKPRRLTELLLLVVAVGIGVGANVLVDPEQLGSGDPHILLSGLVLGIGALVLHVVLRLRAKYADPYVLPIVVALNGLGIAMIHRIDLTTDQTAASSQVVWTAVAMTAAGLVLWFLKDHRVLRRITYICLLLSGLLLLLPLLPGLGLELNGARIWISVGGRTFQPGEVAKITLAVFFAGYLSTNRDLILLAGKKVGPVRLPRFRDLAPMFAAWIIAIGVLVFQRDLGSAILFFGLFVAMIYLATSRLSWIVIGLLLVAVGGFFASQVFGHVAARLDSWLNAFDPEVYNRAPGGSGQIVQGLFGLSSGGLFGQGLGQGRPDLVSYANSDMIMTAFGEELGLIGLSAVLVLFFLFVTRGFRAALGTRDAFGKLLAAGLSAVIVLQLFVVVGGVTRLIPLTGLTTPFMSAGGSSLLSNWIIAAIVLAISHTARRPVVTGPATEADLAEVAAYEAALREAARRDDEERAERLERRRDRRPRKETGRTGEEAGAAGETGAPADAEPAGGARAGGQDADTAQGSARSDTVRRPAVPADTAATEPIAAAGPGGRRDAEGADHHGGTPTEAMSRLTDQDRRDPGGSRSAENGGAS</sequence>
<keyword evidence="6 10" id="KW-0472">Membrane</keyword>